<dbReference type="Proteomes" id="UP000549394">
    <property type="component" value="Unassembled WGS sequence"/>
</dbReference>
<reference evidence="2 3" key="1">
    <citation type="submission" date="2020-08" db="EMBL/GenBank/DDBJ databases">
        <authorList>
            <person name="Hejnol A."/>
        </authorList>
    </citation>
    <scope>NUCLEOTIDE SEQUENCE [LARGE SCALE GENOMIC DNA]</scope>
</reference>
<sequence length="208" mass="24194">MATINQGRNEIRVNNSNSKCLLENWVEERNVSHIDPQKLSESDKSLAQILKNGHKGILTTEFDGSTANMTTIRDAFRPPDSLPCDKFKGRKGQLEEMMMFQEALRQVKEEEAKETELSEAEKKELRMSITKSDFHMEPFESKFPTPTAAHHLKEQPATFWTEHRDKIHGKSQDKNFDSCFRKNTSFSKPISERFDDPKPYEQDNWPKM</sequence>
<dbReference type="InterPro" id="IPR026124">
    <property type="entry name" value="Sperm-assoc_Ag8"/>
</dbReference>
<keyword evidence="3" id="KW-1185">Reference proteome</keyword>
<dbReference type="GO" id="GO:0008017">
    <property type="term" value="F:microtubule binding"/>
    <property type="evidence" value="ECO:0007669"/>
    <property type="project" value="InterPro"/>
</dbReference>
<evidence type="ECO:0000313" key="2">
    <source>
        <dbReference type="EMBL" id="CAD5116618.1"/>
    </source>
</evidence>
<feature type="compositionally biased region" description="Basic and acidic residues" evidence="1">
    <location>
        <begin position="190"/>
        <end position="208"/>
    </location>
</feature>
<proteinExistence type="predicted"/>
<dbReference type="GO" id="GO:0045944">
    <property type="term" value="P:positive regulation of transcription by RNA polymerase II"/>
    <property type="evidence" value="ECO:0007669"/>
    <property type="project" value="TreeGrafter"/>
</dbReference>
<evidence type="ECO:0000313" key="3">
    <source>
        <dbReference type="Proteomes" id="UP000549394"/>
    </source>
</evidence>
<accession>A0A7I8VK66</accession>
<protein>
    <submittedName>
        <fullName evidence="2">DgyrCDS5491</fullName>
    </submittedName>
</protein>
<dbReference type="GO" id="GO:0005737">
    <property type="term" value="C:cytoplasm"/>
    <property type="evidence" value="ECO:0007669"/>
    <property type="project" value="TreeGrafter"/>
</dbReference>
<feature type="region of interest" description="Disordered" evidence="1">
    <location>
        <begin position="187"/>
        <end position="208"/>
    </location>
</feature>
<dbReference type="PANTHER" id="PTHR15510">
    <property type="entry name" value="SPERM-ASSOCIATED ANTIGEN 8"/>
    <property type="match status" value="1"/>
</dbReference>
<organism evidence="2 3">
    <name type="scientific">Dimorphilus gyrociliatus</name>
    <dbReference type="NCBI Taxonomy" id="2664684"/>
    <lineage>
        <taxon>Eukaryota</taxon>
        <taxon>Metazoa</taxon>
        <taxon>Spiralia</taxon>
        <taxon>Lophotrochozoa</taxon>
        <taxon>Annelida</taxon>
        <taxon>Polychaeta</taxon>
        <taxon>Polychaeta incertae sedis</taxon>
        <taxon>Dinophilidae</taxon>
        <taxon>Dimorphilus</taxon>
    </lineage>
</organism>
<dbReference type="EMBL" id="CAJFCJ010000006">
    <property type="protein sequence ID" value="CAD5116618.1"/>
    <property type="molecule type" value="Genomic_DNA"/>
</dbReference>
<dbReference type="AlphaFoldDB" id="A0A7I8VK66"/>
<gene>
    <name evidence="2" type="ORF">DGYR_LOCUS5223</name>
</gene>
<dbReference type="Pfam" id="PF22584">
    <property type="entry name" value="CFAP143"/>
    <property type="match status" value="1"/>
</dbReference>
<name>A0A7I8VK66_9ANNE</name>
<evidence type="ECO:0000256" key="1">
    <source>
        <dbReference type="SAM" id="MobiDB-lite"/>
    </source>
</evidence>
<dbReference type="OrthoDB" id="2120499at2759"/>
<comment type="caution">
    <text evidence="2">The sequence shown here is derived from an EMBL/GenBank/DDBJ whole genome shotgun (WGS) entry which is preliminary data.</text>
</comment>
<dbReference type="GO" id="GO:0005634">
    <property type="term" value="C:nucleus"/>
    <property type="evidence" value="ECO:0007669"/>
    <property type="project" value="TreeGrafter"/>
</dbReference>
<dbReference type="PANTHER" id="PTHR15510:SF5">
    <property type="entry name" value="SPERM-ASSOCIATED ANTIGEN 8"/>
    <property type="match status" value="1"/>
</dbReference>